<accession>A0AA36GA43</accession>
<comment type="caution">
    <text evidence="2">The sequence shown here is derived from an EMBL/GenBank/DDBJ whole genome shotgun (WGS) entry which is preliminary data.</text>
</comment>
<dbReference type="EMBL" id="CATQJA010002662">
    <property type="protein sequence ID" value="CAJ0581146.1"/>
    <property type="molecule type" value="Genomic_DNA"/>
</dbReference>
<name>A0AA36GA43_9BILA</name>
<dbReference type="Proteomes" id="UP001177023">
    <property type="component" value="Unassembled WGS sequence"/>
</dbReference>
<proteinExistence type="predicted"/>
<protein>
    <submittedName>
        <fullName evidence="2">Uncharacterized protein</fullName>
    </submittedName>
</protein>
<feature type="non-terminal residue" evidence="2">
    <location>
        <position position="1"/>
    </location>
</feature>
<evidence type="ECO:0000256" key="1">
    <source>
        <dbReference type="SAM" id="MobiDB-lite"/>
    </source>
</evidence>
<feature type="region of interest" description="Disordered" evidence="1">
    <location>
        <begin position="203"/>
        <end position="231"/>
    </location>
</feature>
<organism evidence="2 3">
    <name type="scientific">Mesorhabditis spiculigera</name>
    <dbReference type="NCBI Taxonomy" id="96644"/>
    <lineage>
        <taxon>Eukaryota</taxon>
        <taxon>Metazoa</taxon>
        <taxon>Ecdysozoa</taxon>
        <taxon>Nematoda</taxon>
        <taxon>Chromadorea</taxon>
        <taxon>Rhabditida</taxon>
        <taxon>Rhabditina</taxon>
        <taxon>Rhabditomorpha</taxon>
        <taxon>Rhabditoidea</taxon>
        <taxon>Rhabditidae</taxon>
        <taxon>Mesorhabditinae</taxon>
        <taxon>Mesorhabditis</taxon>
    </lineage>
</organism>
<evidence type="ECO:0000313" key="2">
    <source>
        <dbReference type="EMBL" id="CAJ0581146.1"/>
    </source>
</evidence>
<reference evidence="2" key="1">
    <citation type="submission" date="2023-06" db="EMBL/GenBank/DDBJ databases">
        <authorList>
            <person name="Delattre M."/>
        </authorList>
    </citation>
    <scope>NUCLEOTIDE SEQUENCE</scope>
    <source>
        <strain evidence="2">AF72</strain>
    </source>
</reference>
<evidence type="ECO:0000313" key="3">
    <source>
        <dbReference type="Proteomes" id="UP001177023"/>
    </source>
</evidence>
<dbReference type="AlphaFoldDB" id="A0AA36GA43"/>
<keyword evidence="3" id="KW-1185">Reference proteome</keyword>
<gene>
    <name evidence="2" type="ORF">MSPICULIGERA_LOCUS19313</name>
</gene>
<feature type="compositionally biased region" description="Basic and acidic residues" evidence="1">
    <location>
        <begin position="220"/>
        <end position="231"/>
    </location>
</feature>
<sequence length="231" mass="25875">MLSAQEAQEATKLLSGVLLNKLKFTGENLHDEKIGEEYRRLVELDYKVVEKYSEILVGFKAHTEALLKAEQAVNDTRLAMRAFVEKSSGELHGLQAECDSIRKQITSPTKIEFSDTSKPGMKGVVTHKSGVPPPKAFAAVFDQKALSDFVRSMMAAHKLEPAQEGEATIEELCRRILDNGLKNDPLTLATEAREKERVREALAAKNDPNQNMSVKRFPSFKHDILRPQKDK</sequence>